<evidence type="ECO:0000313" key="3">
    <source>
        <dbReference type="Proteomes" id="UP000316726"/>
    </source>
</evidence>
<protein>
    <recommendedName>
        <fullName evidence="4">Sfi1 spindle body domain-containing protein</fullName>
    </recommendedName>
</protein>
<dbReference type="EMBL" id="CP031036">
    <property type="protein sequence ID" value="QDZ19601.1"/>
    <property type="molecule type" value="Genomic_DNA"/>
</dbReference>
<keyword evidence="3" id="KW-1185">Reference proteome</keyword>
<dbReference type="Proteomes" id="UP000316726">
    <property type="component" value="Chromosome 3"/>
</dbReference>
<reference evidence="2 3" key="1">
    <citation type="submission" date="2018-07" db="EMBL/GenBank/DDBJ databases">
        <title>The complete nuclear genome of the prasinophyte Chloropicon primus (CCMP1205).</title>
        <authorList>
            <person name="Pombert J.-F."/>
            <person name="Otis C."/>
            <person name="Turmel M."/>
            <person name="Lemieux C."/>
        </authorList>
    </citation>
    <scope>NUCLEOTIDE SEQUENCE [LARGE SCALE GENOMIC DNA]</scope>
    <source>
        <strain evidence="2 3">CCMP1205</strain>
    </source>
</reference>
<dbReference type="OrthoDB" id="515613at2759"/>
<name>A0A5B8MH46_9CHLO</name>
<sequence>MNRAFTPRKGLNEILQDEALYPRRSPLPSSSKKGFVDEETRQIVLSEDPHQGLQNGDIVYFLSERNDPYVVRSVQSDQAERGSLHAFAPCEDGSVDASHQSCYLEVVREGKWIGFRSMYAQNKFLQARRKGMDKLCFFNANFGTWEQFELFPQDTDVTVSWSRLNLTFQSRRLSQFRIQVTVCRVGHFSGSKSLFDPKLTMLNSKEDQRQVLTRVSDVMVKEWVKFVENEIQERESTEEKIQLMRKDTKLLHQWTTNRLVELKERARGDIGILQEALDKTNAYARFKKQQLKAAEDDLRSHCLVIFDAVNKRRDMKSKVSSFVLWQKYTAKNALEHYTESQMSRLRSKILLNFVFGKWRGHTMGTLQSNRTVAGFQRKQEDKRAKLVLREWTRVHLLRKEENHRVAQYSRHMQLVKLNTLMCSWLGLVAFRKKVEVGLRIHKGLTQLHNKLKLQRILSNWRHATAKKRFNNHILGAFTVKSEQNRLRNSFNKLRSYVRGQKRVQTSLALYSAKWQRLMHARVFQSWALVASISSEIENQKAVYFTLTTFLVKPFLHWRRAIKQKKRLSCMGENLRRQHKTLLQRRVLISWNLFAIKALDYKFKHKVIARANALATSRRTFALWHDFCMSKNWSNSRMQILQRKRDRSNLRKTFESWVYHVEERERSVSEFVQKAQRAKMRFCLSKWRDLPHLNREKSLRKDVHHKMTQLCQKRKLARILKVWADLRSEAKRMERILEVLTRHSQRRATHKFFSRWRESCKDKLLFHERSLQRMSLQRLRTFFASWLNIVLSHNEKRSLFERCRRRLNKLTLSHCLAKWKAYKEVSCVQRKFAMQIRDKMDGSLRRAAFHAWIDILLEQRQSTELVEKLVRRFSHKLLTRIFLEWRAGIKLLVHYRNTVVRFNRRSNQRMLNDVLAEWVHIVRQRRVLRRSQALLESRLRRRKLFRSFVEWCAWVRGKIRDKARVGAVRGKRDGRIKRHVFVALAEYAWRKRSTQLKVDRSLIALKQKALRRTFCSWIGTVVHARRLNIVCNRLLERQAFISKSRAFDLWVSRIHKKSESLSNIRRCVKRKQVSLNFFLSWYWDALDDDVQFTLTNILHNAAPSDTFVGRDYKPLFKSESPVMPRSRQSPKGGFDLTLNPLASKNLLPRLNAESIQVSPEEIPVRSQEPSEVLAASPSFRESEGETESSEETESSGEAEGLRGGATPLKGTPPGLERLSIPLGADELGLESSAVSVGLAELLQDEDEAFLEEFNSPVGSLVTTPVASRLASPLASPFRGKSRAKKIEKFVTSLDDEVSLRLGPEQTDDP</sequence>
<proteinExistence type="predicted"/>
<evidence type="ECO:0000256" key="1">
    <source>
        <dbReference type="SAM" id="MobiDB-lite"/>
    </source>
</evidence>
<feature type="region of interest" description="Disordered" evidence="1">
    <location>
        <begin position="1157"/>
        <end position="1218"/>
    </location>
</feature>
<organism evidence="2 3">
    <name type="scientific">Chloropicon primus</name>
    <dbReference type="NCBI Taxonomy" id="1764295"/>
    <lineage>
        <taxon>Eukaryota</taxon>
        <taxon>Viridiplantae</taxon>
        <taxon>Chlorophyta</taxon>
        <taxon>Chloropicophyceae</taxon>
        <taxon>Chloropicales</taxon>
        <taxon>Chloropicaceae</taxon>
        <taxon>Chloropicon</taxon>
    </lineage>
</organism>
<feature type="compositionally biased region" description="Acidic residues" evidence="1">
    <location>
        <begin position="1183"/>
        <end position="1195"/>
    </location>
</feature>
<evidence type="ECO:0000313" key="2">
    <source>
        <dbReference type="EMBL" id="QDZ19601.1"/>
    </source>
</evidence>
<accession>A0A5B8MH46</accession>
<evidence type="ECO:0008006" key="4">
    <source>
        <dbReference type="Google" id="ProtNLM"/>
    </source>
</evidence>
<gene>
    <name evidence="2" type="ORF">A3770_03p21190</name>
</gene>